<dbReference type="GO" id="GO:0016747">
    <property type="term" value="F:acyltransferase activity, transferring groups other than amino-acyl groups"/>
    <property type="evidence" value="ECO:0007669"/>
    <property type="project" value="InterPro"/>
</dbReference>
<dbReference type="AlphaFoldDB" id="A0A942UWT4"/>
<accession>A0A942UWT4</accession>
<dbReference type="PANTHER" id="PTHR43451">
    <property type="entry name" value="ACETYLTRANSFERASE (GNAT) FAMILY PROTEIN"/>
    <property type="match status" value="1"/>
</dbReference>
<dbReference type="InterPro" id="IPR052564">
    <property type="entry name" value="N-acetyltrans/Recomb-assoc"/>
</dbReference>
<dbReference type="EMBL" id="WSFT01000039">
    <property type="protein sequence ID" value="MBS4539005.1"/>
    <property type="molecule type" value="Genomic_DNA"/>
</dbReference>
<keyword evidence="3" id="KW-1185">Reference proteome</keyword>
<keyword evidence="2" id="KW-0808">Transferase</keyword>
<dbReference type="Gene3D" id="3.40.630.30">
    <property type="match status" value="1"/>
</dbReference>
<dbReference type="InterPro" id="IPR000182">
    <property type="entry name" value="GNAT_dom"/>
</dbReference>
<name>A0A942UWT4_9FIRM</name>
<sequence>MIFQSKDFHIILSENKDIKEILEVYNSNEKFLINHMDTNKITSEWVLRELENMRAIGFCSYKIVDISMGKIIGFIDFKVDNETYLSLLMIHSDFQGRGIGKLIFQELEEYVKSLKSKCIRLDVVTNYDNSALKFWVNNGFVKSKDLKLNWSGKVLPAITMKKFL</sequence>
<reference evidence="2" key="1">
    <citation type="submission" date="2019-12" db="EMBL/GenBank/DDBJ databases">
        <title>Clostridiaceae gen. nov. sp. nov., isolated from sediment in Xinjiang, China.</title>
        <authorList>
            <person name="Zhang R."/>
        </authorList>
    </citation>
    <scope>NUCLEOTIDE SEQUENCE</scope>
    <source>
        <strain evidence="2">D2Q-11</strain>
    </source>
</reference>
<evidence type="ECO:0000313" key="3">
    <source>
        <dbReference type="Proteomes" id="UP000724672"/>
    </source>
</evidence>
<dbReference type="InterPro" id="IPR016181">
    <property type="entry name" value="Acyl_CoA_acyltransferase"/>
</dbReference>
<evidence type="ECO:0000313" key="2">
    <source>
        <dbReference type="EMBL" id="MBS4539005.1"/>
    </source>
</evidence>
<gene>
    <name evidence="2" type="ORF">GOQ27_11070</name>
</gene>
<keyword evidence="2" id="KW-0012">Acyltransferase</keyword>
<organism evidence="2 3">
    <name type="scientific">Anaeromonas frigoriresistens</name>
    <dbReference type="NCBI Taxonomy" id="2683708"/>
    <lineage>
        <taxon>Bacteria</taxon>
        <taxon>Bacillati</taxon>
        <taxon>Bacillota</taxon>
        <taxon>Tissierellia</taxon>
        <taxon>Tissierellales</taxon>
        <taxon>Thermohalobacteraceae</taxon>
        <taxon>Anaeromonas</taxon>
    </lineage>
</organism>
<comment type="caution">
    <text evidence="2">The sequence shown here is derived from an EMBL/GenBank/DDBJ whole genome shotgun (WGS) entry which is preliminary data.</text>
</comment>
<dbReference type="Proteomes" id="UP000724672">
    <property type="component" value="Unassembled WGS sequence"/>
</dbReference>
<protein>
    <submittedName>
        <fullName evidence="2">GNAT family N-acetyltransferase</fullName>
        <ecNumber evidence="2">2.3.1.-</ecNumber>
    </submittedName>
</protein>
<dbReference type="RefSeq" id="WP_203366922.1">
    <property type="nucleotide sequence ID" value="NZ_WSFT01000039.1"/>
</dbReference>
<evidence type="ECO:0000259" key="1">
    <source>
        <dbReference type="PROSITE" id="PS51186"/>
    </source>
</evidence>
<feature type="domain" description="N-acetyltransferase" evidence="1">
    <location>
        <begin position="8"/>
        <end position="164"/>
    </location>
</feature>
<dbReference type="Pfam" id="PF00583">
    <property type="entry name" value="Acetyltransf_1"/>
    <property type="match status" value="1"/>
</dbReference>
<dbReference type="SUPFAM" id="SSF55729">
    <property type="entry name" value="Acyl-CoA N-acyltransferases (Nat)"/>
    <property type="match status" value="1"/>
</dbReference>
<proteinExistence type="predicted"/>
<dbReference type="EC" id="2.3.1.-" evidence="2"/>
<dbReference type="PANTHER" id="PTHR43451:SF1">
    <property type="entry name" value="ACETYLTRANSFERASE"/>
    <property type="match status" value="1"/>
</dbReference>
<dbReference type="PROSITE" id="PS51186">
    <property type="entry name" value="GNAT"/>
    <property type="match status" value="1"/>
</dbReference>
<dbReference type="CDD" id="cd04301">
    <property type="entry name" value="NAT_SF"/>
    <property type="match status" value="1"/>
</dbReference>